<comment type="subcellular location">
    <subcellularLocation>
        <location evidence="1">Secreted</location>
    </subcellularLocation>
</comment>
<sequence length="349" mass="38862">MKHLVILSVVVVGCFAAAQLNAERTRYRPVNPFRYDSFPSAARVSGNIAKAAVPPTLLNDHQIRLMLDAHIVCLSELKGAKGRLDDINLSIDQFKMEVREDILNINTQLAALVANLDLEHIKLQMNVNSQLLADTLLNIQGLEAKLDVTNQNTLELTHYQNEMNVTVEKLKEEQRETAENVTVAKYEIEYLNTDMEGVKQQSRDTYNYVEELKTGWLKTDLAVADVIGELSDVKEEALKSNVQIAELQARTSPSSIGEMPESCGDLRRLGHVKSGIHLVMGEKGVESIYCDFTSEGMDHWIGYTDVKTTPVYFSVQRTSRFNTTNVPIPFDLAKSSIGGAMNLTTGISM</sequence>
<keyword evidence="4" id="KW-0175">Coiled coil</keyword>
<dbReference type="PANTHER" id="PTHR22923">
    <property type="entry name" value="CEREBELLIN-RELATED"/>
    <property type="match status" value="1"/>
</dbReference>
<evidence type="ECO:0000256" key="5">
    <source>
        <dbReference type="SAM" id="SignalP"/>
    </source>
</evidence>
<name>A0AAD5Q0V4_9CRUS</name>
<dbReference type="GO" id="GO:0005615">
    <property type="term" value="C:extracellular space"/>
    <property type="evidence" value="ECO:0007669"/>
    <property type="project" value="TreeGrafter"/>
</dbReference>
<dbReference type="InterPro" id="IPR008983">
    <property type="entry name" value="Tumour_necrosis_fac-like_dom"/>
</dbReference>
<dbReference type="EMBL" id="WJBH02000002">
    <property type="protein sequence ID" value="KAI9563444.1"/>
    <property type="molecule type" value="Genomic_DNA"/>
</dbReference>
<gene>
    <name evidence="6" type="ORF">GHT06_010907</name>
</gene>
<dbReference type="InterPro" id="IPR050822">
    <property type="entry name" value="Cerebellin_Synaptic_Org"/>
</dbReference>
<evidence type="ECO:0000313" key="6">
    <source>
        <dbReference type="EMBL" id="KAI9563444.1"/>
    </source>
</evidence>
<feature type="coiled-coil region" evidence="4">
    <location>
        <begin position="132"/>
        <end position="176"/>
    </location>
</feature>
<dbReference type="Proteomes" id="UP000820818">
    <property type="component" value="Linkage Group LG2"/>
</dbReference>
<accession>A0AAD5Q0V4</accession>
<evidence type="ECO:0000256" key="3">
    <source>
        <dbReference type="ARBA" id="ARBA00022729"/>
    </source>
</evidence>
<evidence type="ECO:0000313" key="7">
    <source>
        <dbReference type="Proteomes" id="UP000820818"/>
    </source>
</evidence>
<dbReference type="PANTHER" id="PTHR22923:SF62">
    <property type="entry name" value="CVP18"/>
    <property type="match status" value="1"/>
</dbReference>
<evidence type="ECO:0000256" key="4">
    <source>
        <dbReference type="SAM" id="Coils"/>
    </source>
</evidence>
<proteinExistence type="predicted"/>
<dbReference type="Gene3D" id="2.60.120.40">
    <property type="match status" value="1"/>
</dbReference>
<keyword evidence="7" id="KW-1185">Reference proteome</keyword>
<evidence type="ECO:0000256" key="2">
    <source>
        <dbReference type="ARBA" id="ARBA00022525"/>
    </source>
</evidence>
<organism evidence="6 7">
    <name type="scientific">Daphnia sinensis</name>
    <dbReference type="NCBI Taxonomy" id="1820382"/>
    <lineage>
        <taxon>Eukaryota</taxon>
        <taxon>Metazoa</taxon>
        <taxon>Ecdysozoa</taxon>
        <taxon>Arthropoda</taxon>
        <taxon>Crustacea</taxon>
        <taxon>Branchiopoda</taxon>
        <taxon>Diplostraca</taxon>
        <taxon>Cladocera</taxon>
        <taxon>Anomopoda</taxon>
        <taxon>Daphniidae</taxon>
        <taxon>Daphnia</taxon>
        <taxon>Daphnia similis group</taxon>
    </lineage>
</organism>
<feature type="signal peptide" evidence="5">
    <location>
        <begin position="1"/>
        <end position="22"/>
    </location>
</feature>
<reference evidence="6 7" key="1">
    <citation type="submission" date="2022-05" db="EMBL/GenBank/DDBJ databases">
        <title>A multi-omics perspective on studying reproductive biology in Daphnia sinensis.</title>
        <authorList>
            <person name="Jia J."/>
        </authorList>
    </citation>
    <scope>NUCLEOTIDE SEQUENCE [LARGE SCALE GENOMIC DNA]</scope>
    <source>
        <strain evidence="6 7">WSL</strain>
    </source>
</reference>
<dbReference type="AlphaFoldDB" id="A0AAD5Q0V4"/>
<keyword evidence="3 5" id="KW-0732">Signal</keyword>
<comment type="caution">
    <text evidence="6">The sequence shown here is derived from an EMBL/GenBank/DDBJ whole genome shotgun (WGS) entry which is preliminary data.</text>
</comment>
<evidence type="ECO:0000256" key="1">
    <source>
        <dbReference type="ARBA" id="ARBA00004613"/>
    </source>
</evidence>
<protein>
    <submittedName>
        <fullName evidence="6">C1q and tumor necrosis factor-related protein 2</fullName>
    </submittedName>
</protein>
<keyword evidence="2" id="KW-0964">Secreted</keyword>
<feature type="chain" id="PRO_5042042710" evidence="5">
    <location>
        <begin position="23"/>
        <end position="349"/>
    </location>
</feature>